<protein>
    <submittedName>
        <fullName evidence="1">Uncharacterized protein</fullName>
    </submittedName>
</protein>
<evidence type="ECO:0000313" key="1">
    <source>
        <dbReference type="EMBL" id="KAJ1192503.1"/>
    </source>
</evidence>
<sequence>MVLTCRVENKVAQALKLLEEAGRLDLVVLNMEECGHPSEGVRGGGSRCLGLLTAVLPARPASGVPGRSCQLFIFVSGQSSLLALTSFASIPLLPLSLRLHYLCLQPATGEHDGTSMARKM</sequence>
<organism evidence="1 2">
    <name type="scientific">Pleurodeles waltl</name>
    <name type="common">Iberian ribbed newt</name>
    <dbReference type="NCBI Taxonomy" id="8319"/>
    <lineage>
        <taxon>Eukaryota</taxon>
        <taxon>Metazoa</taxon>
        <taxon>Chordata</taxon>
        <taxon>Craniata</taxon>
        <taxon>Vertebrata</taxon>
        <taxon>Euteleostomi</taxon>
        <taxon>Amphibia</taxon>
        <taxon>Batrachia</taxon>
        <taxon>Caudata</taxon>
        <taxon>Salamandroidea</taxon>
        <taxon>Salamandridae</taxon>
        <taxon>Pleurodelinae</taxon>
        <taxon>Pleurodeles</taxon>
    </lineage>
</organism>
<keyword evidence="2" id="KW-1185">Reference proteome</keyword>
<dbReference type="Proteomes" id="UP001066276">
    <property type="component" value="Chromosome 2_2"/>
</dbReference>
<comment type="caution">
    <text evidence="1">The sequence shown here is derived from an EMBL/GenBank/DDBJ whole genome shotgun (WGS) entry which is preliminary data.</text>
</comment>
<dbReference type="EMBL" id="JANPWB010000004">
    <property type="protein sequence ID" value="KAJ1192503.1"/>
    <property type="molecule type" value="Genomic_DNA"/>
</dbReference>
<reference evidence="1" key="1">
    <citation type="journal article" date="2022" name="bioRxiv">
        <title>Sequencing and chromosome-scale assembly of the giantPleurodeles waltlgenome.</title>
        <authorList>
            <person name="Brown T."/>
            <person name="Elewa A."/>
            <person name="Iarovenko S."/>
            <person name="Subramanian E."/>
            <person name="Araus A.J."/>
            <person name="Petzold A."/>
            <person name="Susuki M."/>
            <person name="Suzuki K.-i.T."/>
            <person name="Hayashi T."/>
            <person name="Toyoda A."/>
            <person name="Oliveira C."/>
            <person name="Osipova E."/>
            <person name="Leigh N.D."/>
            <person name="Simon A."/>
            <person name="Yun M.H."/>
        </authorList>
    </citation>
    <scope>NUCLEOTIDE SEQUENCE</scope>
    <source>
        <strain evidence="1">20211129_DDA</strain>
        <tissue evidence="1">Liver</tissue>
    </source>
</reference>
<proteinExistence type="predicted"/>
<accession>A0AAV7UX12</accession>
<evidence type="ECO:0000313" key="2">
    <source>
        <dbReference type="Proteomes" id="UP001066276"/>
    </source>
</evidence>
<name>A0AAV7UX12_PLEWA</name>
<dbReference type="AlphaFoldDB" id="A0AAV7UX12"/>
<gene>
    <name evidence="1" type="ORF">NDU88_001810</name>
</gene>